<evidence type="ECO:0000313" key="2">
    <source>
        <dbReference type="EMBL" id="MDX8523256.1"/>
    </source>
</evidence>
<dbReference type="RefSeq" id="WP_320231051.1">
    <property type="nucleotide sequence ID" value="NZ_JAVIJF010000001.1"/>
</dbReference>
<dbReference type="Pfam" id="PF11064">
    <property type="entry name" value="DUF2865"/>
    <property type="match status" value="1"/>
</dbReference>
<dbReference type="InterPro" id="IPR021293">
    <property type="entry name" value="DUF2865"/>
</dbReference>
<dbReference type="EMBL" id="JAVIJF010000001">
    <property type="protein sequence ID" value="MDX8523256.1"/>
    <property type="molecule type" value="Genomic_DNA"/>
</dbReference>
<protein>
    <submittedName>
        <fullName evidence="2">DUF2865 domain-containing protein</fullName>
    </submittedName>
</protein>
<evidence type="ECO:0000256" key="1">
    <source>
        <dbReference type="SAM" id="MobiDB-lite"/>
    </source>
</evidence>
<sequence>MCDDSGVDLYSLSDPSLETDQMVAVETRKPYTELPTAFRYRDAAEFKACDLKRYSQRVAELRARTVTPGNMENAIIPLPTQGRTWAQSRTFHRATAARGRRRPARQRRRPRLCR</sequence>
<keyword evidence="3" id="KW-1185">Reference proteome</keyword>
<organism evidence="2 3">
    <name type="scientific">Mesorhizobium montanum</name>
    <dbReference type="NCBI Taxonomy" id="3072323"/>
    <lineage>
        <taxon>Bacteria</taxon>
        <taxon>Pseudomonadati</taxon>
        <taxon>Pseudomonadota</taxon>
        <taxon>Alphaproteobacteria</taxon>
        <taxon>Hyphomicrobiales</taxon>
        <taxon>Phyllobacteriaceae</taxon>
        <taxon>Mesorhizobium</taxon>
    </lineage>
</organism>
<comment type="caution">
    <text evidence="2">The sequence shown here is derived from an EMBL/GenBank/DDBJ whole genome shotgun (WGS) entry which is preliminary data.</text>
</comment>
<feature type="compositionally biased region" description="Basic residues" evidence="1">
    <location>
        <begin position="98"/>
        <end position="114"/>
    </location>
</feature>
<dbReference type="Proteomes" id="UP001276840">
    <property type="component" value="Unassembled WGS sequence"/>
</dbReference>
<feature type="region of interest" description="Disordered" evidence="1">
    <location>
        <begin position="92"/>
        <end position="114"/>
    </location>
</feature>
<evidence type="ECO:0000313" key="3">
    <source>
        <dbReference type="Proteomes" id="UP001276840"/>
    </source>
</evidence>
<proteinExistence type="predicted"/>
<accession>A0ABU4ZGT9</accession>
<reference evidence="2 3" key="1">
    <citation type="submission" date="2023-08" db="EMBL/GenBank/DDBJ databases">
        <title>Implementing the SeqCode for naming new Mesorhizobium species isolated from Vachellia karroo root nodules.</title>
        <authorList>
            <person name="Van Lill M."/>
        </authorList>
    </citation>
    <scope>NUCLEOTIDE SEQUENCE [LARGE SCALE GENOMIC DNA]</scope>
    <source>
        <strain evidence="2 3">MSK 1335</strain>
    </source>
</reference>
<gene>
    <name evidence="2" type="ORF">RFM68_01950</name>
</gene>
<name>A0ABU4ZGT9_9HYPH</name>